<evidence type="ECO:0000313" key="2">
    <source>
        <dbReference type="EMBL" id="OEG10572.1"/>
    </source>
</evidence>
<gene>
    <name evidence="2" type="ORF">BCR25_08880</name>
</gene>
<dbReference type="RefSeq" id="WP_069664353.1">
    <property type="nucleotide sequence ID" value="NZ_JBHUJJ010000001.1"/>
</dbReference>
<accession>A0A1E5GD06</accession>
<evidence type="ECO:0000259" key="1">
    <source>
        <dbReference type="Pfam" id="PF05043"/>
    </source>
</evidence>
<name>A0A1E5GD06_9ENTE</name>
<dbReference type="Proteomes" id="UP000095094">
    <property type="component" value="Unassembled WGS sequence"/>
</dbReference>
<proteinExistence type="predicted"/>
<reference evidence="3" key="1">
    <citation type="submission" date="2016-09" db="EMBL/GenBank/DDBJ databases">
        <authorList>
            <person name="Gulvik C.A."/>
        </authorList>
    </citation>
    <scope>NUCLEOTIDE SEQUENCE [LARGE SCALE GENOMIC DNA]</scope>
    <source>
        <strain evidence="3">LMG 8895</strain>
    </source>
</reference>
<dbReference type="AlphaFoldDB" id="A0A1E5GD06"/>
<organism evidence="2 3">
    <name type="scientific">Enterococcus termitis</name>
    <dbReference type="NCBI Taxonomy" id="332950"/>
    <lineage>
        <taxon>Bacteria</taxon>
        <taxon>Bacillati</taxon>
        <taxon>Bacillota</taxon>
        <taxon>Bacilli</taxon>
        <taxon>Lactobacillales</taxon>
        <taxon>Enterococcaceae</taxon>
        <taxon>Enterococcus</taxon>
    </lineage>
</organism>
<dbReference type="Pfam" id="PF05043">
    <property type="entry name" value="Mga"/>
    <property type="match status" value="1"/>
</dbReference>
<feature type="domain" description="Mga helix-turn-helix" evidence="1">
    <location>
        <begin position="93"/>
        <end position="167"/>
    </location>
</feature>
<sequence>MRNSFMGKKEQIKFEIFKTIVFSKSGLHFHELMKKYNLTKSTLSRYVHDLVKEVEETFSGTVQLIQNSQTGTYQIQTKEAYSVGYLIDYMHLFYVRKSGIFFILDTLLKKQYKSIEAMALDLHMSSSSVYKQLRLLKEMLIPFGGKISFDQLSSPLTGDEIGVRLFSFYSYWSVFKSTAYDNKNYPETWLQIKEFEQYFDHADSLSESQQSKLRFIQLITLRRALWQKNYITLSDEFLADIAYFDNKELEILPLLKKHLTKEQYQKERALLLYGVRGLIYNLDSPETKKKIVEQYQYSSLEIAKSTANLMDEIKKEFNVTYSEEGYYTFYFYLIILLIYIKHVDIDISGYYRNGLSFHSIIDYDDTNEETFQKITQIIQQQAFYPKIKRQALSGVLPILSLTIYSGIYLNKKAGSLSICVIFNDNLILADGIKKIILDVYNQERIIFTNDVMLADLVISDSYEIMNPQTEHFYFDERLNPEQWGKMIDMINQLLYQALFSN</sequence>
<dbReference type="OrthoDB" id="2172547at2"/>
<dbReference type="EMBL" id="MIJY01000043">
    <property type="protein sequence ID" value="OEG10572.1"/>
    <property type="molecule type" value="Genomic_DNA"/>
</dbReference>
<keyword evidence="3" id="KW-1185">Reference proteome</keyword>
<protein>
    <recommendedName>
        <fullName evidence="1">Mga helix-turn-helix domain-containing protein</fullName>
    </recommendedName>
</protein>
<dbReference type="InterPro" id="IPR007737">
    <property type="entry name" value="Mga_HTH"/>
</dbReference>
<comment type="caution">
    <text evidence="2">The sequence shown here is derived from an EMBL/GenBank/DDBJ whole genome shotgun (WGS) entry which is preliminary data.</text>
</comment>
<evidence type="ECO:0000313" key="3">
    <source>
        <dbReference type="Proteomes" id="UP000095094"/>
    </source>
</evidence>